<dbReference type="PANTHER" id="PTHR45296:SF1">
    <property type="entry name" value="TRANSDUCIN_WD40 REPEAT-LIKE SUPERFAMILY PROTEIN"/>
    <property type="match status" value="1"/>
</dbReference>
<reference evidence="2" key="1">
    <citation type="journal article" date="2021" name="Proc. Natl. Acad. Sci. U.S.A.">
        <title>Three genomes in the algal genus Volvox reveal the fate of a haploid sex-determining region after a transition to homothallism.</title>
        <authorList>
            <person name="Yamamoto K."/>
            <person name="Hamaji T."/>
            <person name="Kawai-Toyooka H."/>
            <person name="Matsuzaki R."/>
            <person name="Takahashi F."/>
            <person name="Nishimura Y."/>
            <person name="Kawachi M."/>
            <person name="Noguchi H."/>
            <person name="Minakuchi Y."/>
            <person name="Umen J.G."/>
            <person name="Toyoda A."/>
            <person name="Nozaki H."/>
        </authorList>
    </citation>
    <scope>NUCLEOTIDE SEQUENCE</scope>
    <source>
        <strain evidence="2">NIES-3786</strain>
    </source>
</reference>
<evidence type="ECO:0000256" key="1">
    <source>
        <dbReference type="SAM" id="MobiDB-lite"/>
    </source>
</evidence>
<dbReference type="EMBL" id="BNCP01000016">
    <property type="protein sequence ID" value="GIL79927.1"/>
    <property type="molecule type" value="Genomic_DNA"/>
</dbReference>
<keyword evidence="3" id="KW-1185">Reference proteome</keyword>
<accession>A0A8J4CCQ1</accession>
<dbReference type="OrthoDB" id="26525at2759"/>
<evidence type="ECO:0000313" key="3">
    <source>
        <dbReference type="Proteomes" id="UP000747110"/>
    </source>
</evidence>
<dbReference type="SMART" id="SM00320">
    <property type="entry name" value="WD40"/>
    <property type="match status" value="5"/>
</dbReference>
<dbReference type="InterPro" id="IPR036322">
    <property type="entry name" value="WD40_repeat_dom_sf"/>
</dbReference>
<dbReference type="InterPro" id="IPR001680">
    <property type="entry name" value="WD40_rpt"/>
</dbReference>
<gene>
    <name evidence="2" type="ORF">Vretifemale_9163</name>
</gene>
<dbReference type="InterPro" id="IPR015943">
    <property type="entry name" value="WD40/YVTN_repeat-like_dom_sf"/>
</dbReference>
<sequence length="511" mass="51718">MSLAAENSQAQCSIVPTYKLKGHQSAVLCCTSAGSRVVSGAEDGVLLIHDIESAPCAASSFSAESTGTKPGPNASTTTTLPSLKPLYSVSLRGADGQAAAVASVASNPLSPETSIFAAAGSLVQHVDLRTGAVVQTYSNSKDEVNGLCVNAKGAMLAAGDDAGEAQVYDLTAGRLFKSIRNVHSNICSSVAFRAHKPWDLLTGGLDCTLAKYDFSRPKCIDRWDMNALTAAAAGSAGSGSGGGGQIFNPPFVHQLTVPPADNQSACHWVAAARGDGAVVVLDADVSSVASGASGPTTQVVARGRAGGRGGAAHGTMPRGSAVGKRGEPMQPLVLDRDLGGHTMPVCCVAFAPCSSPEGHAAVLDTSKVVVPAGGCRLYSAGEDRRVILWDVGAALGARAAGMPLVNPRAVACGGRLGAADGVEGLSTPQRGEAVAREPNSHGTRASSNEEEGAVAGINGDGRLKGGTAVLAEVQHGRKVNQLCCMKLGGQELVAVASVSKFVMVYQTHLGT</sequence>
<organism evidence="2 3">
    <name type="scientific">Volvox reticuliferus</name>
    <dbReference type="NCBI Taxonomy" id="1737510"/>
    <lineage>
        <taxon>Eukaryota</taxon>
        <taxon>Viridiplantae</taxon>
        <taxon>Chlorophyta</taxon>
        <taxon>core chlorophytes</taxon>
        <taxon>Chlorophyceae</taxon>
        <taxon>CS clade</taxon>
        <taxon>Chlamydomonadales</taxon>
        <taxon>Volvocaceae</taxon>
        <taxon>Volvox</taxon>
    </lineage>
</organism>
<feature type="region of interest" description="Disordered" evidence="1">
    <location>
        <begin position="423"/>
        <end position="459"/>
    </location>
</feature>
<comment type="caution">
    <text evidence="2">The sequence shown here is derived from an EMBL/GenBank/DDBJ whole genome shotgun (WGS) entry which is preliminary data.</text>
</comment>
<proteinExistence type="predicted"/>
<dbReference type="Pfam" id="PF00400">
    <property type="entry name" value="WD40"/>
    <property type="match status" value="2"/>
</dbReference>
<protein>
    <submittedName>
        <fullName evidence="2">Uncharacterized protein</fullName>
    </submittedName>
</protein>
<feature type="region of interest" description="Disordered" evidence="1">
    <location>
        <begin position="305"/>
        <end position="327"/>
    </location>
</feature>
<dbReference type="Proteomes" id="UP000747110">
    <property type="component" value="Unassembled WGS sequence"/>
</dbReference>
<dbReference type="AlphaFoldDB" id="A0A8J4CCQ1"/>
<name>A0A8J4CCQ1_9CHLO</name>
<dbReference type="PANTHER" id="PTHR45296">
    <property type="entry name" value="TRANSDUCIN/WD40 REPEAT-LIKE SUPERFAMILY PROTEIN"/>
    <property type="match status" value="1"/>
</dbReference>
<dbReference type="Gene3D" id="2.130.10.10">
    <property type="entry name" value="YVTN repeat-like/Quinoprotein amine dehydrogenase"/>
    <property type="match status" value="2"/>
</dbReference>
<evidence type="ECO:0000313" key="2">
    <source>
        <dbReference type="EMBL" id="GIL79927.1"/>
    </source>
</evidence>
<dbReference type="SUPFAM" id="SSF50978">
    <property type="entry name" value="WD40 repeat-like"/>
    <property type="match status" value="1"/>
</dbReference>